<feature type="chain" id="PRO_5020792113" description="DinB superfamily protein" evidence="1">
    <location>
        <begin position="20"/>
        <end position="184"/>
    </location>
</feature>
<dbReference type="InterPro" id="IPR007061">
    <property type="entry name" value="MST-like"/>
</dbReference>
<evidence type="ECO:0000313" key="2">
    <source>
        <dbReference type="EMBL" id="QCK15298.1"/>
    </source>
</evidence>
<dbReference type="KEGG" id="fpf:DCC35_11345"/>
<dbReference type="SUPFAM" id="SSF109854">
    <property type="entry name" value="DinB/YfiT-like putative metalloenzymes"/>
    <property type="match status" value="1"/>
</dbReference>
<dbReference type="AlphaFoldDB" id="A0A4D7K7G2"/>
<evidence type="ECO:0008006" key="4">
    <source>
        <dbReference type="Google" id="ProtNLM"/>
    </source>
</evidence>
<proteinExistence type="predicted"/>
<evidence type="ECO:0000256" key="1">
    <source>
        <dbReference type="SAM" id="SignalP"/>
    </source>
</evidence>
<dbReference type="Pfam" id="PF04978">
    <property type="entry name" value="MST"/>
    <property type="match status" value="1"/>
</dbReference>
<dbReference type="OrthoDB" id="117483at2"/>
<dbReference type="InterPro" id="IPR034660">
    <property type="entry name" value="DinB/YfiT-like"/>
</dbReference>
<feature type="signal peptide" evidence="1">
    <location>
        <begin position="1"/>
        <end position="19"/>
    </location>
</feature>
<dbReference type="EMBL" id="CP028923">
    <property type="protein sequence ID" value="QCK15298.1"/>
    <property type="molecule type" value="Genomic_DNA"/>
</dbReference>
<reference evidence="2 3" key="1">
    <citation type="submission" date="2018-04" db="EMBL/GenBank/DDBJ databases">
        <title>Complete genome uncultured novel isolate.</title>
        <authorList>
            <person name="Merlino G."/>
        </authorList>
    </citation>
    <scope>NUCLEOTIDE SEQUENCE [LARGE SCALE GENOMIC DNA]</scope>
    <source>
        <strain evidence="3">R1DC9</strain>
    </source>
</reference>
<evidence type="ECO:0000313" key="3">
    <source>
        <dbReference type="Proteomes" id="UP000298616"/>
    </source>
</evidence>
<keyword evidence="3" id="KW-1185">Reference proteome</keyword>
<gene>
    <name evidence="2" type="ORF">DCC35_11345</name>
</gene>
<keyword evidence="1" id="KW-0732">Signal</keyword>
<organism evidence="2 3">
    <name type="scientific">Mangrovivirga cuniculi</name>
    <dbReference type="NCBI Taxonomy" id="2715131"/>
    <lineage>
        <taxon>Bacteria</taxon>
        <taxon>Pseudomonadati</taxon>
        <taxon>Bacteroidota</taxon>
        <taxon>Cytophagia</taxon>
        <taxon>Cytophagales</taxon>
        <taxon>Mangrovivirgaceae</taxon>
        <taxon>Mangrovivirga</taxon>
    </lineage>
</organism>
<dbReference type="Proteomes" id="UP000298616">
    <property type="component" value="Chromosome"/>
</dbReference>
<accession>A0A4D7K7G2</accession>
<sequence length="184" mass="21290">MKKIFAMLVLFFSISWANAQNEIIPVEGYSTQIGIMVCMLEDIKNRITKDVRDLDQNETDYLFDDNANSIGALIMHLAANEAYYQVETLEGRSWTAEEAEFWGIGGELGTESREKLKGKPIKYYLDLWDQVREKSLEGLKAKDDEWFASTIEEGINNHWVWFHVLEHSANHMGQIAQIKNRLKE</sequence>
<dbReference type="Gene3D" id="1.20.120.450">
    <property type="entry name" value="dinb family like domain"/>
    <property type="match status" value="1"/>
</dbReference>
<protein>
    <recommendedName>
        <fullName evidence="4">DinB superfamily protein</fullName>
    </recommendedName>
</protein>
<name>A0A4D7K7G2_9BACT</name>